<evidence type="ECO:0000256" key="1">
    <source>
        <dbReference type="ARBA" id="ARBA00023125"/>
    </source>
</evidence>
<dbReference type="InterPro" id="IPR000424">
    <property type="entry name" value="Primosome_PriB/ssb"/>
</dbReference>
<dbReference type="SUPFAM" id="SSF50249">
    <property type="entry name" value="Nucleic acid-binding proteins"/>
    <property type="match status" value="1"/>
</dbReference>
<gene>
    <name evidence="5" type="ORF">N803_01515</name>
</gene>
<dbReference type="Gene3D" id="2.40.50.140">
    <property type="entry name" value="Nucleic acid-binding proteins"/>
    <property type="match status" value="1"/>
</dbReference>
<dbReference type="NCBIfam" id="TIGR00621">
    <property type="entry name" value="ssb"/>
    <property type="match status" value="1"/>
</dbReference>
<dbReference type="Proteomes" id="UP000030011">
    <property type="component" value="Unassembled WGS sequence"/>
</dbReference>
<accession>A0A0A0JU57</accession>
<proteinExistence type="predicted"/>
<dbReference type="RefSeq" id="WP_052111591.1">
    <property type="nucleotide sequence ID" value="NZ_AVPK01000001.1"/>
</dbReference>
<protein>
    <recommendedName>
        <fullName evidence="3">Single-stranded DNA-binding protein</fullName>
    </recommendedName>
</protein>
<dbReference type="EMBL" id="AVPK01000001">
    <property type="protein sequence ID" value="KGN39206.1"/>
    <property type="molecule type" value="Genomic_DNA"/>
</dbReference>
<evidence type="ECO:0000256" key="2">
    <source>
        <dbReference type="PROSITE-ProRule" id="PRU00252"/>
    </source>
</evidence>
<sequence>MQESIITVQGRVASDPEMKVSNRAGTPFATFRVASTPRRQVQGAPGTYEDGETSWFSVYAWGRLGANVLKSIEKGQPVVVTGRLSSRENKQEDGTYRYSVSISANGVGHDLSWGQAAFEKVSRPSWGDGDRVDDAIDTMQAEAEAFADPERVDYETVDPETGEILSSTGPLAEESAA</sequence>
<comment type="caution">
    <text evidence="5">The sequence shown here is derived from an EMBL/GenBank/DDBJ whole genome shotgun (WGS) entry which is preliminary data.</text>
</comment>
<keyword evidence="1 2" id="KW-0238">DNA-binding</keyword>
<organism evidence="5 6">
    <name type="scientific">Knoellia subterranea KCTC 19937</name>
    <dbReference type="NCBI Taxonomy" id="1385521"/>
    <lineage>
        <taxon>Bacteria</taxon>
        <taxon>Bacillati</taxon>
        <taxon>Actinomycetota</taxon>
        <taxon>Actinomycetes</taxon>
        <taxon>Micrococcales</taxon>
        <taxon>Intrasporangiaceae</taxon>
        <taxon>Knoellia</taxon>
    </lineage>
</organism>
<feature type="region of interest" description="Disordered" evidence="4">
    <location>
        <begin position="152"/>
        <end position="177"/>
    </location>
</feature>
<dbReference type="eggNOG" id="COG0629">
    <property type="taxonomic scope" value="Bacteria"/>
</dbReference>
<dbReference type="InterPro" id="IPR012340">
    <property type="entry name" value="NA-bd_OB-fold"/>
</dbReference>
<dbReference type="STRING" id="1385521.N803_01515"/>
<dbReference type="CDD" id="cd04496">
    <property type="entry name" value="SSB_OBF"/>
    <property type="match status" value="1"/>
</dbReference>
<dbReference type="GO" id="GO:0003697">
    <property type="term" value="F:single-stranded DNA binding"/>
    <property type="evidence" value="ECO:0007669"/>
    <property type="project" value="InterPro"/>
</dbReference>
<dbReference type="InterPro" id="IPR011344">
    <property type="entry name" value="ssDNA-bd"/>
</dbReference>
<dbReference type="OrthoDB" id="4427276at2"/>
<reference evidence="5 6" key="1">
    <citation type="submission" date="2013-08" db="EMBL/GenBank/DDBJ databases">
        <title>The genome sequence of Knoellia subterranea.</title>
        <authorList>
            <person name="Zhu W."/>
            <person name="Wang G."/>
        </authorList>
    </citation>
    <scope>NUCLEOTIDE SEQUENCE [LARGE SCALE GENOMIC DNA]</scope>
    <source>
        <strain evidence="5 6">KCTC 19937</strain>
    </source>
</reference>
<evidence type="ECO:0000256" key="4">
    <source>
        <dbReference type="SAM" id="MobiDB-lite"/>
    </source>
</evidence>
<dbReference type="GO" id="GO:0009295">
    <property type="term" value="C:nucleoid"/>
    <property type="evidence" value="ECO:0007669"/>
    <property type="project" value="TreeGrafter"/>
</dbReference>
<dbReference type="PROSITE" id="PS50935">
    <property type="entry name" value="SSB"/>
    <property type="match status" value="1"/>
</dbReference>
<keyword evidence="6" id="KW-1185">Reference proteome</keyword>
<dbReference type="PANTHER" id="PTHR10302">
    <property type="entry name" value="SINGLE-STRANDED DNA-BINDING PROTEIN"/>
    <property type="match status" value="1"/>
</dbReference>
<dbReference type="GO" id="GO:0006260">
    <property type="term" value="P:DNA replication"/>
    <property type="evidence" value="ECO:0007669"/>
    <property type="project" value="InterPro"/>
</dbReference>
<name>A0A0A0JU57_9MICO</name>
<evidence type="ECO:0000313" key="6">
    <source>
        <dbReference type="Proteomes" id="UP000030011"/>
    </source>
</evidence>
<evidence type="ECO:0000313" key="5">
    <source>
        <dbReference type="EMBL" id="KGN39206.1"/>
    </source>
</evidence>
<dbReference type="PANTHER" id="PTHR10302:SF27">
    <property type="entry name" value="SINGLE-STRANDED DNA-BINDING PROTEIN"/>
    <property type="match status" value="1"/>
</dbReference>
<evidence type="ECO:0000256" key="3">
    <source>
        <dbReference type="RuleBase" id="RU000524"/>
    </source>
</evidence>
<dbReference type="Pfam" id="PF00436">
    <property type="entry name" value="SSB"/>
    <property type="match status" value="1"/>
</dbReference>
<dbReference type="AlphaFoldDB" id="A0A0A0JU57"/>